<accession>A0A523TCK2</accession>
<dbReference type="CDD" id="cd03219">
    <property type="entry name" value="ABC_Mj1267_LivG_branched"/>
    <property type="match status" value="1"/>
</dbReference>
<dbReference type="Pfam" id="PF12399">
    <property type="entry name" value="BCA_ABC_TP_C"/>
    <property type="match status" value="1"/>
</dbReference>
<dbReference type="Proteomes" id="UP000316517">
    <property type="component" value="Unassembled WGS sequence"/>
</dbReference>
<dbReference type="InterPro" id="IPR017871">
    <property type="entry name" value="ABC_transporter-like_CS"/>
</dbReference>
<keyword evidence="3 5" id="KW-0067">ATP-binding</keyword>
<keyword evidence="1" id="KW-0813">Transport</keyword>
<gene>
    <name evidence="5" type="ORF">E3J68_03505</name>
</gene>
<feature type="domain" description="ABC transporter" evidence="4">
    <location>
        <begin position="2"/>
        <end position="249"/>
    </location>
</feature>
<evidence type="ECO:0000256" key="1">
    <source>
        <dbReference type="ARBA" id="ARBA00022448"/>
    </source>
</evidence>
<dbReference type="PANTHER" id="PTHR45772">
    <property type="entry name" value="CONSERVED COMPONENT OF ABC TRANSPORTER FOR NATURAL AMINO ACIDS-RELATED"/>
    <property type="match status" value="1"/>
</dbReference>
<protein>
    <submittedName>
        <fullName evidence="5">ABC transporter ATP-binding protein</fullName>
    </submittedName>
</protein>
<dbReference type="PANTHER" id="PTHR45772:SF9">
    <property type="entry name" value="CONSERVED COMPONENT OF ABC TRANSPORTER FOR NATURAL AMINO ACIDS"/>
    <property type="match status" value="1"/>
</dbReference>
<proteinExistence type="predicted"/>
<dbReference type="AlphaFoldDB" id="A0A523TCK2"/>
<evidence type="ECO:0000256" key="2">
    <source>
        <dbReference type="ARBA" id="ARBA00022741"/>
    </source>
</evidence>
<dbReference type="InterPro" id="IPR027417">
    <property type="entry name" value="P-loop_NTPase"/>
</dbReference>
<keyword evidence="2" id="KW-0547">Nucleotide-binding</keyword>
<sequence length="250" mass="28245">MLQIENLDKSFGGIKAVNRCSLKVQKGSITGLIGPNGAGKTTLFNLVTGFHKPDRGGIWLSGKRIDGLPPHKIARRAISRTFQIPRELKEMTVLENLMLIPLLQKGEKIWNSLLRPSVVRSQEREIMEKALYVLEFVELIHLKGDYGKSLSSGQKKLLELARTLMSDPKMILLDEPGAGVNPTLMRKLIRNIEELREEGTTFFLIEHDMDLIMNLCDRVIVMNKGRELAEGKPEDIKKDERVMEAYLGGR</sequence>
<organism evidence="5 6">
    <name type="scientific">Aerophobetes bacterium</name>
    <dbReference type="NCBI Taxonomy" id="2030807"/>
    <lineage>
        <taxon>Bacteria</taxon>
        <taxon>Candidatus Aerophobota</taxon>
    </lineage>
</organism>
<dbReference type="SMART" id="SM00382">
    <property type="entry name" value="AAA"/>
    <property type="match status" value="1"/>
</dbReference>
<evidence type="ECO:0000256" key="3">
    <source>
        <dbReference type="ARBA" id="ARBA00022840"/>
    </source>
</evidence>
<name>A0A523TCK2_UNCAE</name>
<dbReference type="EMBL" id="SOJT01000155">
    <property type="protein sequence ID" value="TET28015.1"/>
    <property type="molecule type" value="Genomic_DNA"/>
</dbReference>
<dbReference type="GO" id="GO:0016887">
    <property type="term" value="F:ATP hydrolysis activity"/>
    <property type="evidence" value="ECO:0007669"/>
    <property type="project" value="InterPro"/>
</dbReference>
<evidence type="ECO:0000313" key="6">
    <source>
        <dbReference type="Proteomes" id="UP000316517"/>
    </source>
</evidence>
<dbReference type="FunFam" id="3.40.50.300:FF:000421">
    <property type="entry name" value="Branched-chain amino acid ABC transporter ATP-binding protein"/>
    <property type="match status" value="1"/>
</dbReference>
<dbReference type="InterPro" id="IPR003439">
    <property type="entry name" value="ABC_transporter-like_ATP-bd"/>
</dbReference>
<reference evidence="5 6" key="1">
    <citation type="submission" date="2019-03" db="EMBL/GenBank/DDBJ databases">
        <title>Metabolic potential of uncultured bacteria and archaea associated with petroleum seepage in deep-sea sediments.</title>
        <authorList>
            <person name="Dong X."/>
            <person name="Hubert C."/>
        </authorList>
    </citation>
    <scope>NUCLEOTIDE SEQUENCE [LARGE SCALE GENOMIC DNA]</scope>
    <source>
        <strain evidence="5">E44_bin3</strain>
    </source>
</reference>
<dbReference type="Pfam" id="PF00005">
    <property type="entry name" value="ABC_tran"/>
    <property type="match status" value="1"/>
</dbReference>
<dbReference type="PROSITE" id="PS50893">
    <property type="entry name" value="ABC_TRANSPORTER_2"/>
    <property type="match status" value="1"/>
</dbReference>
<dbReference type="Gene3D" id="3.40.50.300">
    <property type="entry name" value="P-loop containing nucleotide triphosphate hydrolases"/>
    <property type="match status" value="1"/>
</dbReference>
<dbReference type="PROSITE" id="PS00211">
    <property type="entry name" value="ABC_TRANSPORTER_1"/>
    <property type="match status" value="1"/>
</dbReference>
<comment type="caution">
    <text evidence="5">The sequence shown here is derived from an EMBL/GenBank/DDBJ whole genome shotgun (WGS) entry which is preliminary data.</text>
</comment>
<dbReference type="InterPro" id="IPR051120">
    <property type="entry name" value="ABC_AA/LPS_Transport"/>
</dbReference>
<evidence type="ECO:0000313" key="5">
    <source>
        <dbReference type="EMBL" id="TET28015.1"/>
    </source>
</evidence>
<dbReference type="GO" id="GO:0005524">
    <property type="term" value="F:ATP binding"/>
    <property type="evidence" value="ECO:0007669"/>
    <property type="project" value="UniProtKB-KW"/>
</dbReference>
<dbReference type="InterPro" id="IPR032823">
    <property type="entry name" value="BCA_ABC_TP_C"/>
</dbReference>
<dbReference type="GO" id="GO:0005886">
    <property type="term" value="C:plasma membrane"/>
    <property type="evidence" value="ECO:0007669"/>
    <property type="project" value="TreeGrafter"/>
</dbReference>
<evidence type="ECO:0000259" key="4">
    <source>
        <dbReference type="PROSITE" id="PS50893"/>
    </source>
</evidence>
<dbReference type="InterPro" id="IPR003593">
    <property type="entry name" value="AAA+_ATPase"/>
</dbReference>
<dbReference type="SUPFAM" id="SSF52540">
    <property type="entry name" value="P-loop containing nucleoside triphosphate hydrolases"/>
    <property type="match status" value="1"/>
</dbReference>